<name>A0A4R2J6Z0_9PSEU</name>
<evidence type="ECO:0000256" key="5">
    <source>
        <dbReference type="ARBA" id="ARBA00022989"/>
    </source>
</evidence>
<keyword evidence="2 7" id="KW-0813">Transport</keyword>
<dbReference type="InterPro" id="IPR051393">
    <property type="entry name" value="ABC_transporter_permease"/>
</dbReference>
<dbReference type="PANTHER" id="PTHR30193:SF37">
    <property type="entry name" value="INNER MEMBRANE ABC TRANSPORTER PERMEASE PROTEIN YCJO"/>
    <property type="match status" value="1"/>
</dbReference>
<accession>A0A4R2J6Z0</accession>
<evidence type="ECO:0000259" key="9">
    <source>
        <dbReference type="PROSITE" id="PS50928"/>
    </source>
</evidence>
<protein>
    <submittedName>
        <fullName evidence="10">Multiple sugar transport system permease protein</fullName>
    </submittedName>
</protein>
<evidence type="ECO:0000256" key="2">
    <source>
        <dbReference type="ARBA" id="ARBA00022448"/>
    </source>
</evidence>
<dbReference type="PROSITE" id="PS50928">
    <property type="entry name" value="ABC_TM1"/>
    <property type="match status" value="1"/>
</dbReference>
<dbReference type="CDD" id="cd06261">
    <property type="entry name" value="TM_PBP2"/>
    <property type="match status" value="1"/>
</dbReference>
<evidence type="ECO:0000256" key="3">
    <source>
        <dbReference type="ARBA" id="ARBA00022475"/>
    </source>
</evidence>
<dbReference type="AlphaFoldDB" id="A0A4R2J6Z0"/>
<dbReference type="EMBL" id="SLWS01000008">
    <property type="protein sequence ID" value="TCO54831.1"/>
    <property type="molecule type" value="Genomic_DNA"/>
</dbReference>
<keyword evidence="5 7" id="KW-1133">Transmembrane helix</keyword>
<keyword evidence="11" id="KW-1185">Reference proteome</keyword>
<evidence type="ECO:0000256" key="7">
    <source>
        <dbReference type="RuleBase" id="RU363032"/>
    </source>
</evidence>
<comment type="caution">
    <text evidence="10">The sequence shown here is derived from an EMBL/GenBank/DDBJ whole genome shotgun (WGS) entry which is preliminary data.</text>
</comment>
<feature type="transmembrane region" description="Helical" evidence="7">
    <location>
        <begin position="285"/>
        <end position="304"/>
    </location>
</feature>
<feature type="transmembrane region" description="Helical" evidence="7">
    <location>
        <begin position="126"/>
        <end position="147"/>
    </location>
</feature>
<keyword evidence="4 7" id="KW-0812">Transmembrane</keyword>
<dbReference type="SUPFAM" id="SSF161098">
    <property type="entry name" value="MetI-like"/>
    <property type="match status" value="1"/>
</dbReference>
<feature type="transmembrane region" description="Helical" evidence="7">
    <location>
        <begin position="29"/>
        <end position="56"/>
    </location>
</feature>
<comment type="subcellular location">
    <subcellularLocation>
        <location evidence="1 7">Cell membrane</location>
        <topology evidence="1 7">Multi-pass membrane protein</topology>
    </subcellularLocation>
</comment>
<dbReference type="PANTHER" id="PTHR30193">
    <property type="entry name" value="ABC TRANSPORTER PERMEASE PROTEIN"/>
    <property type="match status" value="1"/>
</dbReference>
<evidence type="ECO:0000256" key="8">
    <source>
        <dbReference type="SAM" id="MobiDB-lite"/>
    </source>
</evidence>
<dbReference type="InterPro" id="IPR035906">
    <property type="entry name" value="MetI-like_sf"/>
</dbReference>
<keyword evidence="6 7" id="KW-0472">Membrane</keyword>
<keyword evidence="10" id="KW-0762">Sugar transport</keyword>
<dbReference type="Gene3D" id="1.10.3720.10">
    <property type="entry name" value="MetI-like"/>
    <property type="match status" value="1"/>
</dbReference>
<dbReference type="Proteomes" id="UP000295680">
    <property type="component" value="Unassembled WGS sequence"/>
</dbReference>
<organism evidence="10 11">
    <name type="scientific">Actinocrispum wychmicini</name>
    <dbReference type="NCBI Taxonomy" id="1213861"/>
    <lineage>
        <taxon>Bacteria</taxon>
        <taxon>Bacillati</taxon>
        <taxon>Actinomycetota</taxon>
        <taxon>Actinomycetes</taxon>
        <taxon>Pseudonocardiales</taxon>
        <taxon>Pseudonocardiaceae</taxon>
        <taxon>Actinocrispum</taxon>
    </lineage>
</organism>
<sequence length="313" mass="34284">MATLTLSSDKDTRAAPSPRRRRRGTLGRLGVGLSFTAPGTLIVLGLSIFPAVWAFFLSQQKWNGFSAPTDVGWANYERMAQDPTLGEAVKHTLLFTGLFVPASILLGLLLAVALNRKIRLIGFYRTCIFVPFVVSAAATGILSTYVFNPQFGVANNLLRVIGLPQQGFLENQHQAMVIIAIMALWQQLGFTVVVYLAALQDIPVDLVEAARVDGASSFRVFWHIVVPQLAPVTVFTTIWQTITALQLFDLVFVTTKGGPLGATQTVVYYLWDQAFRGLKFGYGSAVAYGLFAVTILITIAMVVYSRRSKVQAF</sequence>
<dbReference type="RefSeq" id="WP_132122624.1">
    <property type="nucleotide sequence ID" value="NZ_SLWS01000008.1"/>
</dbReference>
<feature type="transmembrane region" description="Helical" evidence="7">
    <location>
        <begin position="220"/>
        <end position="242"/>
    </location>
</feature>
<reference evidence="10 11" key="1">
    <citation type="submission" date="2019-03" db="EMBL/GenBank/DDBJ databases">
        <title>Genomic Encyclopedia of Type Strains, Phase IV (KMG-IV): sequencing the most valuable type-strain genomes for metagenomic binning, comparative biology and taxonomic classification.</title>
        <authorList>
            <person name="Goeker M."/>
        </authorList>
    </citation>
    <scope>NUCLEOTIDE SEQUENCE [LARGE SCALE GENOMIC DNA]</scope>
    <source>
        <strain evidence="10 11">DSM 45934</strain>
    </source>
</reference>
<evidence type="ECO:0000256" key="6">
    <source>
        <dbReference type="ARBA" id="ARBA00023136"/>
    </source>
</evidence>
<feature type="transmembrane region" description="Helical" evidence="7">
    <location>
        <begin position="93"/>
        <end position="114"/>
    </location>
</feature>
<evidence type="ECO:0000313" key="10">
    <source>
        <dbReference type="EMBL" id="TCO54831.1"/>
    </source>
</evidence>
<dbReference type="InterPro" id="IPR000515">
    <property type="entry name" value="MetI-like"/>
</dbReference>
<comment type="similarity">
    <text evidence="7">Belongs to the binding-protein-dependent transport system permease family.</text>
</comment>
<evidence type="ECO:0000313" key="11">
    <source>
        <dbReference type="Proteomes" id="UP000295680"/>
    </source>
</evidence>
<dbReference type="Pfam" id="PF00528">
    <property type="entry name" value="BPD_transp_1"/>
    <property type="match status" value="1"/>
</dbReference>
<dbReference type="OrthoDB" id="4319190at2"/>
<proteinExistence type="inferred from homology"/>
<evidence type="ECO:0000256" key="1">
    <source>
        <dbReference type="ARBA" id="ARBA00004651"/>
    </source>
</evidence>
<feature type="domain" description="ABC transmembrane type-1" evidence="9">
    <location>
        <begin position="89"/>
        <end position="303"/>
    </location>
</feature>
<gene>
    <name evidence="10" type="ORF">EV192_108119</name>
</gene>
<evidence type="ECO:0000256" key="4">
    <source>
        <dbReference type="ARBA" id="ARBA00022692"/>
    </source>
</evidence>
<dbReference type="GO" id="GO:0055085">
    <property type="term" value="P:transmembrane transport"/>
    <property type="evidence" value="ECO:0007669"/>
    <property type="project" value="InterPro"/>
</dbReference>
<keyword evidence="3" id="KW-1003">Cell membrane</keyword>
<dbReference type="GO" id="GO:0005886">
    <property type="term" value="C:plasma membrane"/>
    <property type="evidence" value="ECO:0007669"/>
    <property type="project" value="UniProtKB-SubCell"/>
</dbReference>
<feature type="region of interest" description="Disordered" evidence="8">
    <location>
        <begin position="1"/>
        <end position="23"/>
    </location>
</feature>
<feature type="transmembrane region" description="Helical" evidence="7">
    <location>
        <begin position="175"/>
        <end position="199"/>
    </location>
</feature>